<dbReference type="EMBL" id="CP001683">
    <property type="protein sequence ID" value="ACU95585.1"/>
    <property type="molecule type" value="Genomic_DNA"/>
</dbReference>
<dbReference type="HOGENOM" id="CLU_2668853_0_0_11"/>
<proteinExistence type="predicted"/>
<dbReference type="Proteomes" id="UP000000841">
    <property type="component" value="Chromosome"/>
</dbReference>
<organism evidence="1 2">
    <name type="scientific">Saccharomonospora viridis (strain ATCC 15386 / DSM 43017 / JCM 3036 / CCUG 5913 / NBRC 12207 / NCIMB 9602 / P101)</name>
    <name type="common">Thermoactinomyces viridis</name>
    <dbReference type="NCBI Taxonomy" id="471857"/>
    <lineage>
        <taxon>Bacteria</taxon>
        <taxon>Bacillati</taxon>
        <taxon>Actinomycetota</taxon>
        <taxon>Actinomycetes</taxon>
        <taxon>Pseudonocardiales</taxon>
        <taxon>Pseudonocardiaceae</taxon>
        <taxon>Saccharomonospora</taxon>
    </lineage>
</organism>
<protein>
    <submittedName>
        <fullName evidence="1">Uncharacterized protein</fullName>
    </submittedName>
</protein>
<dbReference type="KEGG" id="svi:Svir_05110"/>
<dbReference type="AlphaFoldDB" id="C7MU57"/>
<gene>
    <name evidence="1" type="ordered locus">Svir_05110</name>
</gene>
<name>C7MU57_SACVD</name>
<keyword evidence="2" id="KW-1185">Reference proteome</keyword>
<sequence>MGVSSTSGLRRLVLTVSVSCPWCCRGGCPRRGGASRTKSLDEALNQLFEPAANSSLERRFLWLIGVPRRQESVGR</sequence>
<accession>C7MU57</accession>
<reference evidence="1 2" key="1">
    <citation type="journal article" date="2009" name="Stand. Genomic Sci.">
        <title>Complete genome sequence of Saccharomonospora viridis type strain (P101).</title>
        <authorList>
            <person name="Pati A."/>
            <person name="Sikorski J."/>
            <person name="Nolan M."/>
            <person name="Lapidus A."/>
            <person name="Copeland A."/>
            <person name="Glavina Del Rio T."/>
            <person name="Lucas S."/>
            <person name="Chen F."/>
            <person name="Tice H."/>
            <person name="Pitluck S."/>
            <person name="Cheng J.F."/>
            <person name="Chertkov O."/>
            <person name="Brettin T."/>
            <person name="Han C."/>
            <person name="Detter J.C."/>
            <person name="Kuske C."/>
            <person name="Bruce D."/>
            <person name="Goodwin L."/>
            <person name="Chain P."/>
            <person name="D'haeseleer P."/>
            <person name="Chen A."/>
            <person name="Palaniappan K."/>
            <person name="Ivanova N."/>
            <person name="Mavromatis K."/>
            <person name="Mikhailova N."/>
            <person name="Rohde M."/>
            <person name="Tindall B.J."/>
            <person name="Goker M."/>
            <person name="Bristow J."/>
            <person name="Eisen J.A."/>
            <person name="Markowitz V."/>
            <person name="Hugenholtz P."/>
            <person name="Kyrpides N.C."/>
            <person name="Klenk H.P."/>
        </authorList>
    </citation>
    <scope>NUCLEOTIDE SEQUENCE [LARGE SCALE GENOMIC DNA]</scope>
    <source>
        <strain evidence="2">ATCC 15386 / DSM 43017 / JCM 3036 / NBRC 12207 / P101</strain>
    </source>
</reference>
<evidence type="ECO:0000313" key="1">
    <source>
        <dbReference type="EMBL" id="ACU95585.1"/>
    </source>
</evidence>
<evidence type="ECO:0000313" key="2">
    <source>
        <dbReference type="Proteomes" id="UP000000841"/>
    </source>
</evidence>
<dbReference type="STRING" id="471857.Svir_05110"/>